<dbReference type="Pfam" id="PF07735">
    <property type="entry name" value="FBA_2"/>
    <property type="match status" value="1"/>
</dbReference>
<dbReference type="KEGG" id="cel:CELE_K05F6.9"/>
<dbReference type="InterPro" id="IPR053222">
    <property type="entry name" value="Zygotic_Embryogenesis-Asso"/>
</dbReference>
<dbReference type="Bgee" id="WBGene00019420">
    <property type="expression patterns" value="Expressed in embryo and 2 other cell types or tissues"/>
</dbReference>
<dbReference type="STRING" id="6239.K05F6.9.1"/>
<organism evidence="2 3">
    <name type="scientific">Caenorhabditis elegans</name>
    <dbReference type="NCBI Taxonomy" id="6239"/>
    <lineage>
        <taxon>Eukaryota</taxon>
        <taxon>Metazoa</taxon>
        <taxon>Ecdysozoa</taxon>
        <taxon>Nematoda</taxon>
        <taxon>Chromadorea</taxon>
        <taxon>Rhabditida</taxon>
        <taxon>Rhabditina</taxon>
        <taxon>Rhabditomorpha</taxon>
        <taxon>Rhabditoidea</taxon>
        <taxon>Rhabditidae</taxon>
        <taxon>Peloderinae</taxon>
        <taxon>Caenorhabditis</taxon>
    </lineage>
</organism>
<dbReference type="PIR" id="T32852">
    <property type="entry name" value="T32852"/>
</dbReference>
<dbReference type="EMBL" id="BX284602">
    <property type="protein sequence ID" value="CCD72678.1"/>
    <property type="molecule type" value="Genomic_DNA"/>
</dbReference>
<evidence type="ECO:0000313" key="3">
    <source>
        <dbReference type="Proteomes" id="UP000001940"/>
    </source>
</evidence>
<dbReference type="HOGENOM" id="CLU_028840_1_3_1"/>
<dbReference type="WormBase" id="K05F6.9">
    <property type="protein sequence ID" value="CE17167"/>
    <property type="gene ID" value="WBGene00019420"/>
    <property type="gene designation" value="fbxb-46"/>
</dbReference>
<dbReference type="PROSITE" id="PS50181">
    <property type="entry name" value="FBOX"/>
    <property type="match status" value="1"/>
</dbReference>
<evidence type="ECO:0000313" key="4">
    <source>
        <dbReference type="WormBase" id="K05F6.9"/>
    </source>
</evidence>
<name>O44869_CAEEL</name>
<dbReference type="AGR" id="WB:WBGene00019420"/>
<dbReference type="Proteomes" id="UP000001940">
    <property type="component" value="Chromosome II"/>
</dbReference>
<dbReference type="eggNOG" id="ENOG502TJYM">
    <property type="taxonomic scope" value="Eukaryota"/>
</dbReference>
<dbReference type="InParanoid" id="O44869"/>
<reference evidence="2 3" key="1">
    <citation type="journal article" date="1998" name="Science">
        <title>Genome sequence of the nematode C. elegans: a platform for investigating biology.</title>
        <authorList>
            <consortium name="The C. elegans sequencing consortium"/>
            <person name="Sulson J.E."/>
            <person name="Waterston R."/>
        </authorList>
    </citation>
    <scope>NUCLEOTIDE SEQUENCE [LARGE SCALE GENOMIC DNA]</scope>
    <source>
        <strain evidence="2 3">Bristol N2</strain>
    </source>
</reference>
<evidence type="ECO:0000259" key="1">
    <source>
        <dbReference type="PROSITE" id="PS50181"/>
    </source>
</evidence>
<keyword evidence="3" id="KW-1185">Reference proteome</keyword>
<protein>
    <submittedName>
        <fullName evidence="2">F-box domain-containing protein</fullName>
    </submittedName>
</protein>
<dbReference type="CTD" id="187038"/>
<dbReference type="InterPro" id="IPR012885">
    <property type="entry name" value="F-box_Sdz-33"/>
</dbReference>
<dbReference type="PhylomeDB" id="O44869"/>
<gene>
    <name evidence="2 4" type="primary">fbxb-46</name>
    <name evidence="2" type="ORF">CELE_K05F6.9</name>
    <name evidence="4" type="ORF">K05F6.9</name>
</gene>
<dbReference type="RefSeq" id="NP_493999.1">
    <property type="nucleotide sequence ID" value="NM_061598.4"/>
</dbReference>
<feature type="domain" description="F-box" evidence="1">
    <location>
        <begin position="6"/>
        <end position="52"/>
    </location>
</feature>
<dbReference type="UCSC" id="K05F6.9">
    <property type="organism name" value="c. elegans"/>
</dbReference>
<dbReference type="GeneID" id="187038"/>
<dbReference type="PANTHER" id="PTHR22899">
    <property type="entry name" value="CYCLIN-RELATED F-BOX FAMILY"/>
    <property type="match status" value="1"/>
</dbReference>
<dbReference type="FunCoup" id="O44869">
    <property type="interactions" value="811"/>
</dbReference>
<dbReference type="PaxDb" id="6239-K05F6.9"/>
<dbReference type="InterPro" id="IPR001810">
    <property type="entry name" value="F-box_dom"/>
</dbReference>
<proteinExistence type="predicted"/>
<dbReference type="PANTHER" id="PTHR22899:SF0">
    <property type="entry name" value="F-BOX ASSOCIATED DOMAIN-CONTAINING PROTEIN-RELATED"/>
    <property type="match status" value="1"/>
</dbReference>
<accession>O44869</accession>
<dbReference type="AlphaFoldDB" id="O44869"/>
<evidence type="ECO:0000313" key="2">
    <source>
        <dbReference type="EMBL" id="CCD72678.1"/>
    </source>
</evidence>
<sequence>MAVVSSFPLLRLPLQNLKDVLLNMGIMEQALFSVLSVRTKKFVRQFSVFKNIRMHIRLFSGSVKVEITCNQVNGSISCLFEDEHMSVGRVYILPVHARIYFTTPDVRSWLNHFLYIINPSKIDVLEYFENSAEFHEQRFQISVDCLKDLNILKLHINFNGQLELVPKLIGAFQPQNLLSLRSYPRPPFDSSQKSELRQILSQQFQTFILEVDIPLKELLHTNCSYVYLSSSLLTDKDINVFLKHWLAGLKPKLEFLWLVRSAQVFNPTTILEGIPHEVAPNDRELKLHYNMLTKVGGVDIDLGGGIKATMIFDVNFPKLYIAVHNTEYISFK</sequence>